<evidence type="ECO:0000313" key="11">
    <source>
        <dbReference type="Proteomes" id="UP001551584"/>
    </source>
</evidence>
<accession>A0ABV3EL74</accession>
<feature type="region of interest" description="Disordered" evidence="6">
    <location>
        <begin position="378"/>
        <end position="513"/>
    </location>
</feature>
<dbReference type="SMART" id="SM00387">
    <property type="entry name" value="HATPase_c"/>
    <property type="match status" value="1"/>
</dbReference>
<feature type="compositionally biased region" description="Polar residues" evidence="6">
    <location>
        <begin position="498"/>
        <end position="513"/>
    </location>
</feature>
<evidence type="ECO:0000256" key="3">
    <source>
        <dbReference type="ARBA" id="ARBA00022553"/>
    </source>
</evidence>
<keyword evidence="3" id="KW-0597">Phosphoprotein</keyword>
<dbReference type="SUPFAM" id="SSF55874">
    <property type="entry name" value="ATPase domain of HSP90 chaperone/DNA topoisomerase II/histidine kinase"/>
    <property type="match status" value="1"/>
</dbReference>
<feature type="chain" id="PRO_5046082809" description="histidine kinase" evidence="8">
    <location>
        <begin position="22"/>
        <end position="513"/>
    </location>
</feature>
<organism evidence="10 11">
    <name type="scientific">Streptomyces chilikensis</name>
    <dbReference type="NCBI Taxonomy" id="1194079"/>
    <lineage>
        <taxon>Bacteria</taxon>
        <taxon>Bacillati</taxon>
        <taxon>Actinomycetota</taxon>
        <taxon>Actinomycetes</taxon>
        <taxon>Kitasatosporales</taxon>
        <taxon>Streptomycetaceae</taxon>
        <taxon>Streptomyces</taxon>
    </lineage>
</organism>
<dbReference type="InterPro" id="IPR050428">
    <property type="entry name" value="TCS_sensor_his_kinase"/>
</dbReference>
<protein>
    <recommendedName>
        <fullName evidence="2">histidine kinase</fullName>
        <ecNumber evidence="2">2.7.13.3</ecNumber>
    </recommendedName>
</protein>
<keyword evidence="10" id="KW-0547">Nucleotide-binding</keyword>
<dbReference type="Gene3D" id="3.30.565.10">
    <property type="entry name" value="Histidine kinase-like ATPase, C-terminal domain"/>
    <property type="match status" value="1"/>
</dbReference>
<dbReference type="EMBL" id="JBEZNA010000009">
    <property type="protein sequence ID" value="MEU9576920.1"/>
    <property type="molecule type" value="Genomic_DNA"/>
</dbReference>
<feature type="compositionally biased region" description="Low complexity" evidence="6">
    <location>
        <begin position="378"/>
        <end position="397"/>
    </location>
</feature>
<dbReference type="Proteomes" id="UP001551584">
    <property type="component" value="Unassembled WGS sequence"/>
</dbReference>
<dbReference type="PANTHER" id="PTHR45436">
    <property type="entry name" value="SENSOR HISTIDINE KINASE YKOH"/>
    <property type="match status" value="1"/>
</dbReference>
<feature type="signal peptide" evidence="8">
    <location>
        <begin position="1"/>
        <end position="21"/>
    </location>
</feature>
<evidence type="ECO:0000313" key="10">
    <source>
        <dbReference type="EMBL" id="MEU9576920.1"/>
    </source>
</evidence>
<dbReference type="InterPro" id="IPR003594">
    <property type="entry name" value="HATPase_dom"/>
</dbReference>
<feature type="domain" description="Histidine kinase/HSP90-like ATPase" evidence="9">
    <location>
        <begin position="244"/>
        <end position="355"/>
    </location>
</feature>
<dbReference type="RefSeq" id="WP_359269613.1">
    <property type="nucleotide sequence ID" value="NZ_JBEZNA010000009.1"/>
</dbReference>
<dbReference type="GO" id="GO:0005524">
    <property type="term" value="F:ATP binding"/>
    <property type="evidence" value="ECO:0007669"/>
    <property type="project" value="UniProtKB-KW"/>
</dbReference>
<keyword evidence="7" id="KW-0472">Membrane</keyword>
<proteinExistence type="predicted"/>
<evidence type="ECO:0000256" key="1">
    <source>
        <dbReference type="ARBA" id="ARBA00000085"/>
    </source>
</evidence>
<evidence type="ECO:0000256" key="4">
    <source>
        <dbReference type="ARBA" id="ARBA00022679"/>
    </source>
</evidence>
<evidence type="ECO:0000256" key="5">
    <source>
        <dbReference type="ARBA" id="ARBA00022777"/>
    </source>
</evidence>
<feature type="compositionally biased region" description="Low complexity" evidence="6">
    <location>
        <begin position="421"/>
        <end position="435"/>
    </location>
</feature>
<keyword evidence="7" id="KW-1133">Transmembrane helix</keyword>
<keyword evidence="8" id="KW-0732">Signal</keyword>
<dbReference type="InterPro" id="IPR036890">
    <property type="entry name" value="HATPase_C_sf"/>
</dbReference>
<gene>
    <name evidence="10" type="ORF">AB0D95_06525</name>
</gene>
<dbReference type="PANTHER" id="PTHR45436:SF5">
    <property type="entry name" value="SENSOR HISTIDINE KINASE TRCS"/>
    <property type="match status" value="1"/>
</dbReference>
<reference evidence="10 11" key="1">
    <citation type="submission" date="2024-06" db="EMBL/GenBank/DDBJ databases">
        <title>The Natural Products Discovery Center: Release of the First 8490 Sequenced Strains for Exploring Actinobacteria Biosynthetic Diversity.</title>
        <authorList>
            <person name="Kalkreuter E."/>
            <person name="Kautsar S.A."/>
            <person name="Yang D."/>
            <person name="Bader C.D."/>
            <person name="Teijaro C.N."/>
            <person name="Fluegel L."/>
            <person name="Davis C.M."/>
            <person name="Simpson J.R."/>
            <person name="Lauterbach L."/>
            <person name="Steele A.D."/>
            <person name="Gui C."/>
            <person name="Meng S."/>
            <person name="Li G."/>
            <person name="Viehrig K."/>
            <person name="Ye F."/>
            <person name="Su P."/>
            <person name="Kiefer A.F."/>
            <person name="Nichols A."/>
            <person name="Cepeda A.J."/>
            <person name="Yan W."/>
            <person name="Fan B."/>
            <person name="Jiang Y."/>
            <person name="Adhikari A."/>
            <person name="Zheng C.-J."/>
            <person name="Schuster L."/>
            <person name="Cowan T.M."/>
            <person name="Smanski M.J."/>
            <person name="Chevrette M.G."/>
            <person name="De Carvalho L.P.S."/>
            <person name="Shen B."/>
        </authorList>
    </citation>
    <scope>NUCLEOTIDE SEQUENCE [LARGE SCALE GENOMIC DNA]</scope>
    <source>
        <strain evidence="10 11">NPDC048117</strain>
    </source>
</reference>
<evidence type="ECO:0000256" key="6">
    <source>
        <dbReference type="SAM" id="MobiDB-lite"/>
    </source>
</evidence>
<evidence type="ECO:0000256" key="7">
    <source>
        <dbReference type="SAM" id="Phobius"/>
    </source>
</evidence>
<keyword evidence="7" id="KW-0812">Transmembrane</keyword>
<feature type="transmembrane region" description="Helical" evidence="7">
    <location>
        <begin position="35"/>
        <end position="57"/>
    </location>
</feature>
<comment type="catalytic activity">
    <reaction evidence="1">
        <text>ATP + protein L-histidine = ADP + protein N-phospho-L-histidine.</text>
        <dbReference type="EC" id="2.7.13.3"/>
    </reaction>
</comment>
<dbReference type="EC" id="2.7.13.3" evidence="2"/>
<keyword evidence="5" id="KW-0418">Kinase</keyword>
<evidence type="ECO:0000259" key="9">
    <source>
        <dbReference type="SMART" id="SM00387"/>
    </source>
</evidence>
<keyword evidence="4" id="KW-0808">Transferase</keyword>
<dbReference type="Pfam" id="PF02518">
    <property type="entry name" value="HATPase_c"/>
    <property type="match status" value="1"/>
</dbReference>
<comment type="caution">
    <text evidence="10">The sequence shown here is derived from an EMBL/GenBank/DDBJ whole genome shotgun (WGS) entry which is preliminary data.</text>
</comment>
<feature type="compositionally biased region" description="Basic residues" evidence="6">
    <location>
        <begin position="475"/>
        <end position="484"/>
    </location>
</feature>
<evidence type="ECO:0000256" key="2">
    <source>
        <dbReference type="ARBA" id="ARBA00012438"/>
    </source>
</evidence>
<keyword evidence="11" id="KW-1185">Reference proteome</keyword>
<evidence type="ECO:0000256" key="8">
    <source>
        <dbReference type="SAM" id="SignalP"/>
    </source>
</evidence>
<keyword evidence="10" id="KW-0067">ATP-binding</keyword>
<sequence length="513" mass="52408">MPLSRVRSVAFVCALTSGALAGATAFAFPEDGSDALVWTVSGGGVLLTFTAGLAAWFRSRELRAVERYAELEADAVRFADTTLPAAIARAAGGATAERVLAEFSPTGRQAAVAPVRPEHARALQHVVRALGRSEARRAAALAACANAAGRMQAISTSTLAELREMEERHHDGDVLADLLHVDHRTAQAGRLADSIAVLSGARSGRRWARPITMESVLRGAMGRIAGYRRVRLRAVPPSIAVAGHAAEGVMHVLAELLDNACNFSPPSTEVFTYVSEVPAGLLVTVEDSGLTMGDSALRRAEQAVSGDAPDLSALTGTRLGLAVVGHLARKHDLTVSFRPSATGGTAVLVLIPRHLVSRVEETPAAPAATAAAGGAAPAAAAAPAPGHAAARRPASGPIPSQRTPSAAAPGQAGALPRRRPAGTGTPATGPGAAAASTLPKRRRGQTFAAAHPEGLPGAAGTADDGAPAPSSLPRPARHGARFHAFRTAVTGRADRAGQENTTPRSSDPATAED</sequence>
<name>A0ABV3EL74_9ACTN</name>
<feature type="compositionally biased region" description="Low complexity" evidence="6">
    <location>
        <begin position="456"/>
        <end position="474"/>
    </location>
</feature>